<gene>
    <name evidence="2" type="ORF">NDU88_004198</name>
</gene>
<feature type="region of interest" description="Disordered" evidence="1">
    <location>
        <begin position="21"/>
        <end position="81"/>
    </location>
</feature>
<dbReference type="Proteomes" id="UP001066276">
    <property type="component" value="Chromosome 11"/>
</dbReference>
<feature type="compositionally biased region" description="Basic residues" evidence="1">
    <location>
        <begin position="59"/>
        <end position="72"/>
    </location>
</feature>
<evidence type="ECO:0000313" key="2">
    <source>
        <dbReference type="EMBL" id="KAJ1091070.1"/>
    </source>
</evidence>
<organism evidence="2 3">
    <name type="scientific">Pleurodeles waltl</name>
    <name type="common">Iberian ribbed newt</name>
    <dbReference type="NCBI Taxonomy" id="8319"/>
    <lineage>
        <taxon>Eukaryota</taxon>
        <taxon>Metazoa</taxon>
        <taxon>Chordata</taxon>
        <taxon>Craniata</taxon>
        <taxon>Vertebrata</taxon>
        <taxon>Euteleostomi</taxon>
        <taxon>Amphibia</taxon>
        <taxon>Batrachia</taxon>
        <taxon>Caudata</taxon>
        <taxon>Salamandroidea</taxon>
        <taxon>Salamandridae</taxon>
        <taxon>Pleurodelinae</taxon>
        <taxon>Pleurodeles</taxon>
    </lineage>
</organism>
<dbReference type="EMBL" id="JANPWB010000015">
    <property type="protein sequence ID" value="KAJ1091070.1"/>
    <property type="molecule type" value="Genomic_DNA"/>
</dbReference>
<evidence type="ECO:0000313" key="3">
    <source>
        <dbReference type="Proteomes" id="UP001066276"/>
    </source>
</evidence>
<evidence type="ECO:0000256" key="1">
    <source>
        <dbReference type="SAM" id="MobiDB-lite"/>
    </source>
</evidence>
<dbReference type="AlphaFoldDB" id="A0AAV7LTZ1"/>
<name>A0AAV7LTZ1_PLEWA</name>
<proteinExistence type="predicted"/>
<protein>
    <submittedName>
        <fullName evidence="2">Uncharacterized protein</fullName>
    </submittedName>
</protein>
<comment type="caution">
    <text evidence="2">The sequence shown here is derived from an EMBL/GenBank/DDBJ whole genome shotgun (WGS) entry which is preliminary data.</text>
</comment>
<accession>A0AAV7LTZ1</accession>
<sequence>MSSDNALQRCVGGVLRRLLRPGRPERQRSSAIARDSVMEGAVPAEDAGRCSSPGGRTRQSQRPRAGPRHRGCGPRGGRQEK</sequence>
<reference evidence="2" key="1">
    <citation type="journal article" date="2022" name="bioRxiv">
        <title>Sequencing and chromosome-scale assembly of the giantPleurodeles waltlgenome.</title>
        <authorList>
            <person name="Brown T."/>
            <person name="Elewa A."/>
            <person name="Iarovenko S."/>
            <person name="Subramanian E."/>
            <person name="Araus A.J."/>
            <person name="Petzold A."/>
            <person name="Susuki M."/>
            <person name="Suzuki K.-i.T."/>
            <person name="Hayashi T."/>
            <person name="Toyoda A."/>
            <person name="Oliveira C."/>
            <person name="Osipova E."/>
            <person name="Leigh N.D."/>
            <person name="Simon A."/>
            <person name="Yun M.H."/>
        </authorList>
    </citation>
    <scope>NUCLEOTIDE SEQUENCE</scope>
    <source>
        <strain evidence="2">20211129_DDA</strain>
        <tissue evidence="2">Liver</tissue>
    </source>
</reference>
<keyword evidence="3" id="KW-1185">Reference proteome</keyword>